<dbReference type="InterPro" id="IPR011333">
    <property type="entry name" value="SKP1/BTB/POZ_sf"/>
</dbReference>
<dbReference type="OrthoDB" id="6359816at2759"/>
<reference evidence="2 3" key="1">
    <citation type="journal article" date="2019" name="Sci. Rep.">
        <title>Colletotrichum shisoi sp. nov., an anthracnose pathogen of Perilla frutescens in Japan: molecular phylogenetic, morphological and genomic evidence.</title>
        <authorList>
            <person name="Gan P."/>
            <person name="Tsushima A."/>
            <person name="Hiroyama R."/>
            <person name="Narusaka M."/>
            <person name="Takano Y."/>
            <person name="Narusaka Y."/>
            <person name="Kawaradani M."/>
            <person name="Damm U."/>
            <person name="Shirasu K."/>
        </authorList>
    </citation>
    <scope>NUCLEOTIDE SEQUENCE [LARGE SCALE GENOMIC DNA]</scope>
    <source>
        <strain evidence="2 3">PG-2018a</strain>
    </source>
</reference>
<dbReference type="InterPro" id="IPR000210">
    <property type="entry name" value="BTB/POZ_dom"/>
</dbReference>
<evidence type="ECO:0000313" key="2">
    <source>
        <dbReference type="EMBL" id="TQN70382.1"/>
    </source>
</evidence>
<name>A0A5Q4BTK1_9PEZI</name>
<accession>A0A5Q4BTK1</accession>
<organism evidence="2 3">
    <name type="scientific">Colletotrichum shisoi</name>
    <dbReference type="NCBI Taxonomy" id="2078593"/>
    <lineage>
        <taxon>Eukaryota</taxon>
        <taxon>Fungi</taxon>
        <taxon>Dikarya</taxon>
        <taxon>Ascomycota</taxon>
        <taxon>Pezizomycotina</taxon>
        <taxon>Sordariomycetes</taxon>
        <taxon>Hypocreomycetidae</taxon>
        <taxon>Glomerellales</taxon>
        <taxon>Glomerellaceae</taxon>
        <taxon>Colletotrichum</taxon>
        <taxon>Colletotrichum destructivum species complex</taxon>
    </lineage>
</organism>
<sequence>MEFGLSDGSPWLFLTEKPADYSITCQNDTVFRVHRAILGFHCGYFEAVFRTNSQEAQDGETVLPDIAAQDMLSLLDFFYRVVPDFLFPPKDIKRNLDVWMLAQRFQANIAMRSIEKRLACYLTDYECKKVGAQTCYLNMVFSHSVCSRSVLGSMFAEAAWVVSLDMADHRSWLAIFNASVKFPALMVNMLWWAGWYARTANSKGCVAGQLIDSVAAKEARMSKIAAKLTRGLDVIFNNNASDVANDVA</sequence>
<gene>
    <name evidence="2" type="ORF">CSHISOI_05112</name>
</gene>
<dbReference type="Pfam" id="PF00651">
    <property type="entry name" value="BTB"/>
    <property type="match status" value="1"/>
</dbReference>
<dbReference type="Proteomes" id="UP000326340">
    <property type="component" value="Unassembled WGS sequence"/>
</dbReference>
<dbReference type="SMART" id="SM00225">
    <property type="entry name" value="BTB"/>
    <property type="match status" value="1"/>
</dbReference>
<dbReference type="Gene3D" id="3.30.710.10">
    <property type="entry name" value="Potassium Channel Kv1.1, Chain A"/>
    <property type="match status" value="1"/>
</dbReference>
<dbReference type="SUPFAM" id="SSF54695">
    <property type="entry name" value="POZ domain"/>
    <property type="match status" value="1"/>
</dbReference>
<dbReference type="PROSITE" id="PS50097">
    <property type="entry name" value="BTB"/>
    <property type="match status" value="1"/>
</dbReference>
<comment type="caution">
    <text evidence="2">The sequence shown here is derived from an EMBL/GenBank/DDBJ whole genome shotgun (WGS) entry which is preliminary data.</text>
</comment>
<dbReference type="CDD" id="cd18186">
    <property type="entry name" value="BTB_POZ_ZBTB_KLHL-like"/>
    <property type="match status" value="1"/>
</dbReference>
<proteinExistence type="predicted"/>
<evidence type="ECO:0000313" key="3">
    <source>
        <dbReference type="Proteomes" id="UP000326340"/>
    </source>
</evidence>
<keyword evidence="3" id="KW-1185">Reference proteome</keyword>
<feature type="domain" description="BTB" evidence="1">
    <location>
        <begin position="19"/>
        <end position="79"/>
    </location>
</feature>
<dbReference type="EMBL" id="PUHP01000393">
    <property type="protein sequence ID" value="TQN70382.1"/>
    <property type="molecule type" value="Genomic_DNA"/>
</dbReference>
<protein>
    <recommendedName>
        <fullName evidence="1">BTB domain-containing protein</fullName>
    </recommendedName>
</protein>
<evidence type="ECO:0000259" key="1">
    <source>
        <dbReference type="PROSITE" id="PS50097"/>
    </source>
</evidence>
<dbReference type="AlphaFoldDB" id="A0A5Q4BTK1"/>